<reference evidence="2" key="1">
    <citation type="submission" date="2016-10" db="EMBL/GenBank/DDBJ databases">
        <authorList>
            <person name="Varghese N."/>
            <person name="Submissions S."/>
        </authorList>
    </citation>
    <scope>NUCLEOTIDE SEQUENCE [LARGE SCALE GENOMIC DNA]</scope>
    <source>
        <strain evidence="2">CGMCC 1.10657</strain>
    </source>
</reference>
<proteinExistence type="predicted"/>
<gene>
    <name evidence="1" type="ORF">SAMN05216562_1764</name>
</gene>
<sequence>MRCYRQEDSRSRGVERLVVPRRDRLNPLYRKAPKAACTITLAVCDCSHTKLQPVTCLAHRHPAHYSTAPHTIPHVINSDTRNESPITLSDYCNCYTSEIEERAESGEISSQEVRRALNFSRLQRQVMWRHGHSQIGTTLHIAIPCSANQCIRRGIPVVATVIFYQSTSWLGKSR</sequence>
<organism evidence="1 2">
    <name type="scientific">Microbulbifer marinus</name>
    <dbReference type="NCBI Taxonomy" id="658218"/>
    <lineage>
        <taxon>Bacteria</taxon>
        <taxon>Pseudomonadati</taxon>
        <taxon>Pseudomonadota</taxon>
        <taxon>Gammaproteobacteria</taxon>
        <taxon>Cellvibrionales</taxon>
        <taxon>Microbulbiferaceae</taxon>
        <taxon>Microbulbifer</taxon>
    </lineage>
</organism>
<dbReference type="Proteomes" id="UP000198658">
    <property type="component" value="Unassembled WGS sequence"/>
</dbReference>
<dbReference type="AlphaFoldDB" id="A0A1H3YJ04"/>
<protein>
    <submittedName>
        <fullName evidence="1">Uncharacterized protein</fullName>
    </submittedName>
</protein>
<keyword evidence="2" id="KW-1185">Reference proteome</keyword>
<name>A0A1H3YJ04_9GAMM</name>
<evidence type="ECO:0000313" key="1">
    <source>
        <dbReference type="EMBL" id="SEA10898.1"/>
    </source>
</evidence>
<dbReference type="STRING" id="658218.SAMN05216562_1764"/>
<dbReference type="EMBL" id="FNQO01000002">
    <property type="protein sequence ID" value="SEA10898.1"/>
    <property type="molecule type" value="Genomic_DNA"/>
</dbReference>
<evidence type="ECO:0000313" key="2">
    <source>
        <dbReference type="Proteomes" id="UP000198658"/>
    </source>
</evidence>
<accession>A0A1H3YJ04</accession>